<dbReference type="CDD" id="cd00081">
    <property type="entry name" value="Hint"/>
    <property type="match status" value="1"/>
</dbReference>
<dbReference type="InterPro" id="IPR056823">
    <property type="entry name" value="TEN-like_YD-shell"/>
</dbReference>
<dbReference type="InterPro" id="IPR050708">
    <property type="entry name" value="T6SS_VgrG/RHS"/>
</dbReference>
<dbReference type="PANTHER" id="PTHR32305:SF15">
    <property type="entry name" value="PROTEIN RHSA-RELATED"/>
    <property type="match status" value="1"/>
</dbReference>
<organism evidence="8 9">
    <name type="scientific">Lentzea miocenica</name>
    <dbReference type="NCBI Taxonomy" id="3095431"/>
    <lineage>
        <taxon>Bacteria</taxon>
        <taxon>Bacillati</taxon>
        <taxon>Actinomycetota</taxon>
        <taxon>Actinomycetes</taxon>
        <taxon>Pseudonocardiales</taxon>
        <taxon>Pseudonocardiaceae</taxon>
        <taxon>Lentzea</taxon>
    </lineage>
</organism>
<dbReference type="InterPro" id="IPR014756">
    <property type="entry name" value="Ig_E-set"/>
</dbReference>
<dbReference type="InterPro" id="IPR013784">
    <property type="entry name" value="Carb-bd-like_fold"/>
</dbReference>
<dbReference type="Pfam" id="PF07591">
    <property type="entry name" value="PT-HINT"/>
    <property type="match status" value="1"/>
</dbReference>
<accession>A0ABU4T7M7</accession>
<dbReference type="PANTHER" id="PTHR32305">
    <property type="match status" value="1"/>
</dbReference>
<comment type="caution">
    <text evidence="8">The sequence shown here is derived from an EMBL/GenBank/DDBJ whole genome shotgun (WGS) entry which is preliminary data.</text>
</comment>
<dbReference type="PROSITE" id="PS50818">
    <property type="entry name" value="INTEIN_C_TER"/>
    <property type="match status" value="1"/>
</dbReference>
<feature type="compositionally biased region" description="Polar residues" evidence="6">
    <location>
        <begin position="1663"/>
        <end position="1673"/>
    </location>
</feature>
<feature type="domain" description="Hint" evidence="7">
    <location>
        <begin position="2906"/>
        <end position="3011"/>
    </location>
</feature>
<name>A0ABU4T7M7_9PSEU</name>
<dbReference type="SUPFAM" id="SSF49452">
    <property type="entry name" value="Starch-binding domain-like"/>
    <property type="match status" value="1"/>
</dbReference>
<dbReference type="SUPFAM" id="SSF81296">
    <property type="entry name" value="E set domains"/>
    <property type="match status" value="2"/>
</dbReference>
<dbReference type="Proteomes" id="UP001285521">
    <property type="component" value="Unassembled WGS sequence"/>
</dbReference>
<proteinExistence type="predicted"/>
<dbReference type="Pfam" id="PF13620">
    <property type="entry name" value="CarboxypepD_reg"/>
    <property type="match status" value="1"/>
</dbReference>
<dbReference type="Pfam" id="PF20148">
    <property type="entry name" value="DUF6531"/>
    <property type="match status" value="1"/>
</dbReference>
<dbReference type="EMBL" id="JAXAVW010000025">
    <property type="protein sequence ID" value="MDX8034170.1"/>
    <property type="molecule type" value="Genomic_DNA"/>
</dbReference>
<dbReference type="Pfam" id="PF25023">
    <property type="entry name" value="TEN_YD-shell"/>
    <property type="match status" value="1"/>
</dbReference>
<dbReference type="EC" id="3.2.1.1" evidence="2"/>
<dbReference type="InterPro" id="IPR030934">
    <property type="entry name" value="Intein_C"/>
</dbReference>
<feature type="compositionally biased region" description="Basic and acidic residues" evidence="6">
    <location>
        <begin position="3100"/>
        <end position="3109"/>
    </location>
</feature>
<evidence type="ECO:0000256" key="5">
    <source>
        <dbReference type="ARBA" id="ARBA00030238"/>
    </source>
</evidence>
<feature type="region of interest" description="Disordered" evidence="6">
    <location>
        <begin position="1618"/>
        <end position="1692"/>
    </location>
</feature>
<dbReference type="RefSeq" id="WP_319969195.1">
    <property type="nucleotide sequence ID" value="NZ_JAXAVW010000025.1"/>
</dbReference>
<dbReference type="InterPro" id="IPR006530">
    <property type="entry name" value="YD"/>
</dbReference>
<evidence type="ECO:0000256" key="2">
    <source>
        <dbReference type="ARBA" id="ARBA00012595"/>
    </source>
</evidence>
<evidence type="ECO:0000259" key="7">
    <source>
        <dbReference type="SMART" id="SM00306"/>
    </source>
</evidence>
<reference evidence="8 9" key="1">
    <citation type="submission" date="2023-11" db="EMBL/GenBank/DDBJ databases">
        <title>Lentzea sokolovensis, sp. nov., Lentzea kristufkii, sp. nov., and Lentzea miocenensis, sp. nov., rare actinobacteria from Sokolov Coal Basin, Miocene lacustrine sediment, Czech Republic.</title>
        <authorList>
            <person name="Lara A."/>
            <person name="Kotroba L."/>
            <person name="Nouioui I."/>
            <person name="Neumann-Schaal M."/>
            <person name="Mast Y."/>
            <person name="Chronakova A."/>
        </authorList>
    </citation>
    <scope>NUCLEOTIDE SEQUENCE [LARGE SCALE GENOMIC DNA]</scope>
    <source>
        <strain evidence="8 9">BCCO 10_0856</strain>
    </source>
</reference>
<evidence type="ECO:0000313" key="9">
    <source>
        <dbReference type="Proteomes" id="UP001285521"/>
    </source>
</evidence>
<evidence type="ECO:0000256" key="4">
    <source>
        <dbReference type="ARBA" id="ARBA00022837"/>
    </source>
</evidence>
<comment type="catalytic activity">
    <reaction evidence="1">
        <text>Endohydrolysis of (1-&gt;4)-alpha-D-glucosidic linkages in polysaccharides containing three or more (1-&gt;4)-alpha-linked D-glucose units.</text>
        <dbReference type="EC" id="3.2.1.1"/>
    </reaction>
</comment>
<dbReference type="InterPro" id="IPR036844">
    <property type="entry name" value="Hint_dom_sf"/>
</dbReference>
<protein>
    <recommendedName>
        <fullName evidence="2">alpha-amylase</fullName>
        <ecNumber evidence="2">3.2.1.1</ecNumber>
    </recommendedName>
    <alternativeName>
        <fullName evidence="5">1,4-alpha-D-glucan glucanohydrolase</fullName>
    </alternativeName>
</protein>
<evidence type="ECO:0000256" key="3">
    <source>
        <dbReference type="ARBA" id="ARBA00022737"/>
    </source>
</evidence>
<dbReference type="SUPFAM" id="SSF51294">
    <property type="entry name" value="Hedgehog/intein (Hint) domain"/>
    <property type="match status" value="1"/>
</dbReference>
<dbReference type="Gene3D" id="2.180.10.10">
    <property type="entry name" value="RHS repeat-associated core"/>
    <property type="match status" value="2"/>
</dbReference>
<dbReference type="InterPro" id="IPR031325">
    <property type="entry name" value="RHS_repeat"/>
</dbReference>
<sequence>MRAKRSIAIPVVGTLLVSLAVAIAVVTREECPDSRPDGPAARAAARACGEPVDVALLTSATRLVVANPDGTMTVTQHAAPQRVRRDDGWVAVDTALDPVTVAPRAAAVDLRIAGGPQEPLVTIQDDDRSLAWGPAPQEPPKVEGDTATFATTRIQALADGFRIIVTGQGAQQVRMPVGTRGLALQERDGVIRALDAKHRTVFVADQATTKAGPVPTKIENGDVVFTLPDGAWELTQVVRRGEQGFDGAVFAGARIERARLGDQDVSSTVKTAVAQQVSLLPLEKRDQPLVTTFTPGTTATPVVTSTDYPAGEQTHGAPKQPGKVVFAAPGAVEFRHRWQSEAEFTRVPAPSGTVEVSVAPPAKGTQVLEVKAVDAAGQESELAPHATRVAALPEPIVKHDNGVFTAERGTAFKYRWNTDWIFQKAVDGKAKLSLVPPTATTVEVVAIGADPSVESVPATFTTAAAGTPLVASSDYPADGVEHGAAGKEGTFTFRATGTDPVTGFRYQLDGGAVTDVAGSGKAQAKITPATAGEHVLTVKAVGANGEESPAAEHRFKVAAAAPQAPAAPQIVSTDYPADGQPHGAPGQAGTFTLKSPAANGFRYRLGDGPVTTVAAAGEAQVQLTPSTSGTHTLTAWALNGQTSAPATHTFTVGGLPVPAPDAPVVTSTDFPADGQPHGSIGQAGTVTARPQGGTAADVIVHQLDTDAAPKEQPIANGAAQLSVTPVRSGKRTLTVWSKVSATGALSTPVRHEFVAGAPAGPRDFFYDAAGQLAGVANNSGEAAAYRYDDSGNLLATERFVQGDATVFAIVPARGPVGSTVEISGIGFAAQGTTVTFDGVTAPVTAASANRVSVTVPQGVKEGVVRVTANGKTSVGPRPFQLARGVTAPAITAVSTDRGDPGDVVTITGTGFDPDIARNVVRFHQTVARVREVTPTKLVVQVPDAASSGRITVRTPGGETTSAADFLVAPRGFVTSKLVYGGRLQLGQAVNLDIPAGKAAVVLVDGKIGEQLNLKLENNTIPVRSAMWMFTPHGGDFARRALGDPLDLWAGSKLHQDLPAFKHNGTYTIVVAPDDGVAGKVSVTLSKDLTGDKLTRDGSGVPFDIRQGQPVKEMPFTATADEWMSFGLTDISEPNNHFNVTVVDPDGTRLTWRARLGDYIPTMVFQAKKTGTYKVIPNFDPNQLGSGRVWLSSVIDAGPLAVNGNPTSYQVLRPGQSVRMQFQGTANQPLVLGHTDNTIRENGRAAYPVSIMSEPDGQQVELRDGTAETRNLRIRKTGTHNLFISGWEAVGAAKAWLSTVAEGGKLPVNASTRVTVDRPGREMWLDYDGVKDKPLTMVVRKSVPGEVVIRLYRPNGTTLVGSVVDGKLDVPALPETGKYRIFVDPGFAVTGDLTFHLSEPADLGTLVPDAAPANPNITVLGQKVIAKIAGTQGQRLTIGTASERIPFLKWKVTKPDGTNLDSSGSSAYQSHLGLDLTQLPVTGEYRVQIEPVDQDVQPTGGQLTIMLNSETDGGKIEYGGAAKTVTFNRPAQNGRLTFDGTLNDLPKLSIKRNIGNNGTYYTLYAPNGTVETTRRFISTEPYEFFARLKATGTYTLVFDPANSPVGSIDVSITKRATAAPVTQIDPPAVREPACPQMDQRPPAAKVGAAPQGGDQPKQEELEKPTSTPCSSSSGWRPDAANLGGTDWNTRYDPRPVRDRPLQFAVGFTGVVGTVQSTDGQPLAGVTVSARDKKATTDADGKFTLIGLPEGHVSLRVDGRTTGRAFGTFDIGVDVRQGQVLVLPHTVFLPEIDKNSVVHVPSPTITETVLTTKSIPGLEVRIPAGTVIRDADGNVATELSLTPIPIDRPPFPLPPSKVPVYFTAQPGGGYLFPQGATIIYPNYTKEAPGTRTQFWNYDPDGKGWHVYGHGTVSKDGTQIVPDADVKFYRLTGAMTVVPGLNPAGKAPKPNNTRVGDPVDPATGLLIDEQVDLVVDDILPIEVKRSYQQGDAFVRPFGVGASFDYGVFPWAPLVDGFPTFKEFDLVQPDGSKIHYTRTTPGQDYAGALFTADPTPTKFDGSVAVWNDAGWDVKLRDGTIYVIGEEAPLQEIRDKFGNATTITRAAAPPGVDGKVRANGPITQVTTSSGRWVRFSYDEANPPKVKSAEDNLGRRVTYTYLATGHLETVTNAEGGVTKYTWDAKGLLSTITDPRGTRFLLNTYDDKDRVKTQTAADGGVTKFDYTDVNGVITETRMTDPREAVRRFLFNDKGQVISDTKAFGTPFAQETTTEYEANGVRVKSSTDALKRKTTYVYDAKSFVKESTVLADTPNARTQKFDRLGPNGELTKHTDEYLKETTYELDARGAVKSTTNPAGRKTSFDVNERGQVTKVTDPAGKFRVTSYSGTDAVRTTDELGKVSTAGYDVLGRKVRTADAVGVVTETAYTAQDFVASVTDGLGRTMRYEYDRNGNRSKVIDARNSETVFHHTAMDQLRAITDPLGVTTPDAVYDRNGNLEKETDRRGVVVEHKYDPLNRRYESSYGSESKVTNTFDAGDRVRSSVDSVAGTSTIDYDELDRVKQETTPNGSVSYAYGTTVRDRTTTVSGRPAVRHVYDAAGDLQEIQQGGTAISVVTRDRSGRTERVGAPGNGVGQTYTYDDTGRVKTITYRSGTTALGDLAYEYDATGLPVRTTGASSRAMLPEPYGPATYDSANRIKTIGGSTITYDPEGNLLSDGATTYTWNARGELATVTGQGTSASFNYNSDGRRLGRTVAGVTTNYVYDGQNPLQEKVNGQVTANMTASGVDGFHLRESGGTTRRFLTDAVGSTVGLVDPNGTGASYTYEPFGRTYASGAGADNPYRFTGREDDGTGLYHYRDRYYSPVLQRFISEDPIGFEGGRNVHAYVDNQPTVLGDPSGNKPTNNGKNNRDSCFLNSFVAGTPVLMADGSRKAIEEVRLGDQVTATDPESGKTQAREVTATIVGKGAKRLVDITVDTDGMSGTATSTLVATDGHPFWVENRGEFVEAQDIQQGDRVRTSSGELLGVTRLGIRAVADQQVYNLTVATDHTYYVVAGDKPVLVHNARPPRQRPDPNAKGPHSTFMLGPDGKVKKYATWQEQSNPRNPAPWELEKRYDRWGPSHTNPDGTVVDTPHLNLPDGTAREPDPWEDPNAGC</sequence>
<dbReference type="NCBIfam" id="TIGR03696">
    <property type="entry name" value="Rhs_assc_core"/>
    <property type="match status" value="1"/>
</dbReference>
<dbReference type="Pfam" id="PF05593">
    <property type="entry name" value="RHS_repeat"/>
    <property type="match status" value="2"/>
</dbReference>
<dbReference type="Gene3D" id="2.60.40.10">
    <property type="entry name" value="Immunoglobulins"/>
    <property type="match status" value="2"/>
</dbReference>
<dbReference type="SMART" id="SM00306">
    <property type="entry name" value="HintN"/>
    <property type="match status" value="1"/>
</dbReference>
<gene>
    <name evidence="8" type="ORF">SK803_28460</name>
</gene>
<dbReference type="InterPro" id="IPR045351">
    <property type="entry name" value="DUF6531"/>
</dbReference>
<dbReference type="InterPro" id="IPR003587">
    <property type="entry name" value="Hint_dom_N"/>
</dbReference>
<dbReference type="Gene3D" id="2.60.40.1120">
    <property type="entry name" value="Carboxypeptidase-like, regulatory domain"/>
    <property type="match status" value="1"/>
</dbReference>
<keyword evidence="9" id="KW-1185">Reference proteome</keyword>
<dbReference type="InterPro" id="IPR013783">
    <property type="entry name" value="Ig-like_fold"/>
</dbReference>
<dbReference type="InterPro" id="IPR022385">
    <property type="entry name" value="Rhs_assc_core"/>
</dbReference>
<dbReference type="NCBIfam" id="TIGR01643">
    <property type="entry name" value="YD_repeat_2x"/>
    <property type="match status" value="3"/>
</dbReference>
<evidence type="ECO:0000256" key="6">
    <source>
        <dbReference type="SAM" id="MobiDB-lite"/>
    </source>
</evidence>
<keyword evidence="4" id="KW-0106">Calcium</keyword>
<evidence type="ECO:0000313" key="8">
    <source>
        <dbReference type="EMBL" id="MDX8034170.1"/>
    </source>
</evidence>
<evidence type="ECO:0000256" key="1">
    <source>
        <dbReference type="ARBA" id="ARBA00000548"/>
    </source>
</evidence>
<dbReference type="CDD" id="cd00102">
    <property type="entry name" value="IPT"/>
    <property type="match status" value="1"/>
</dbReference>
<feature type="region of interest" description="Disordered" evidence="6">
    <location>
        <begin position="3053"/>
        <end position="3145"/>
    </location>
</feature>
<dbReference type="Gene3D" id="2.170.16.10">
    <property type="entry name" value="Hedgehog/Intein (Hint) domain"/>
    <property type="match status" value="1"/>
</dbReference>
<dbReference type="InterPro" id="IPR002909">
    <property type="entry name" value="IPT_dom"/>
</dbReference>
<keyword evidence="3" id="KW-0677">Repeat</keyword>
<dbReference type="Pfam" id="PF01833">
    <property type="entry name" value="TIG"/>
    <property type="match status" value="2"/>
</dbReference>